<dbReference type="AlphaFoldDB" id="A0A1Q9DJP2"/>
<organism evidence="3 4">
    <name type="scientific">Symbiodinium microadriaticum</name>
    <name type="common">Dinoflagellate</name>
    <name type="synonym">Zooxanthella microadriatica</name>
    <dbReference type="NCBI Taxonomy" id="2951"/>
    <lineage>
        <taxon>Eukaryota</taxon>
        <taxon>Sar</taxon>
        <taxon>Alveolata</taxon>
        <taxon>Dinophyceae</taxon>
        <taxon>Suessiales</taxon>
        <taxon>Symbiodiniaceae</taxon>
        <taxon>Symbiodinium</taxon>
    </lineage>
</organism>
<sequence length="218" mass="24074">MLSLAVLLVGVVRGFEAMPSPLWMHQKMRHLHLVLLVPAALMLCSALWSGDVRQVLHMVPLCGLLMVSTLRLRSKNAMDFYCSGHLRGQAASTLVICFCMILSFIDTARTRAWVGFAEVAIVAPEAAYLKATRVPAGRAKRARWKQMQLPLFHLWIGAGLAMCCTALFYPNRMTVVLDEWGVISLVLEKMILGALGDFGTYSLLDTDPGSPQRARSCP</sequence>
<keyword evidence="4" id="KW-1185">Reference proteome</keyword>
<accession>A0A1Q9DJP2</accession>
<dbReference type="Proteomes" id="UP000186817">
    <property type="component" value="Unassembled WGS sequence"/>
</dbReference>
<keyword evidence="2" id="KW-0732">Signal</keyword>
<reference evidence="3 4" key="1">
    <citation type="submission" date="2016-02" db="EMBL/GenBank/DDBJ databases">
        <title>Genome analysis of coral dinoflagellate symbionts highlights evolutionary adaptations to a symbiotic lifestyle.</title>
        <authorList>
            <person name="Aranda M."/>
            <person name="Li Y."/>
            <person name="Liew Y.J."/>
            <person name="Baumgarten S."/>
            <person name="Simakov O."/>
            <person name="Wilson M."/>
            <person name="Piel J."/>
            <person name="Ashoor H."/>
            <person name="Bougouffa S."/>
            <person name="Bajic V.B."/>
            <person name="Ryu T."/>
            <person name="Ravasi T."/>
            <person name="Bayer T."/>
            <person name="Micklem G."/>
            <person name="Kim H."/>
            <person name="Bhak J."/>
            <person name="Lajeunesse T.C."/>
            <person name="Voolstra C.R."/>
        </authorList>
    </citation>
    <scope>NUCLEOTIDE SEQUENCE [LARGE SCALE GENOMIC DNA]</scope>
    <source>
        <strain evidence="3 4">CCMP2467</strain>
    </source>
</reference>
<evidence type="ECO:0000256" key="2">
    <source>
        <dbReference type="SAM" id="SignalP"/>
    </source>
</evidence>
<feature type="signal peptide" evidence="2">
    <location>
        <begin position="1"/>
        <end position="17"/>
    </location>
</feature>
<feature type="transmembrane region" description="Helical" evidence="1">
    <location>
        <begin position="30"/>
        <end position="48"/>
    </location>
</feature>
<protein>
    <submittedName>
        <fullName evidence="3">Uncharacterized protein</fullName>
    </submittedName>
</protein>
<feature type="transmembrane region" description="Helical" evidence="1">
    <location>
        <begin position="55"/>
        <end position="74"/>
    </location>
</feature>
<dbReference type="OrthoDB" id="421645at2759"/>
<comment type="caution">
    <text evidence="3">The sequence shown here is derived from an EMBL/GenBank/DDBJ whole genome shotgun (WGS) entry which is preliminary data.</text>
</comment>
<name>A0A1Q9DJP2_SYMMI</name>
<keyword evidence="1" id="KW-0812">Transmembrane</keyword>
<feature type="transmembrane region" description="Helical" evidence="1">
    <location>
        <begin position="149"/>
        <end position="169"/>
    </location>
</feature>
<dbReference type="EMBL" id="LSRX01000504">
    <property type="protein sequence ID" value="OLP95393.1"/>
    <property type="molecule type" value="Genomic_DNA"/>
</dbReference>
<keyword evidence="1" id="KW-1133">Transmembrane helix</keyword>
<evidence type="ECO:0000313" key="3">
    <source>
        <dbReference type="EMBL" id="OLP95393.1"/>
    </source>
</evidence>
<feature type="transmembrane region" description="Helical" evidence="1">
    <location>
        <begin position="86"/>
        <end position="105"/>
    </location>
</feature>
<evidence type="ECO:0000256" key="1">
    <source>
        <dbReference type="SAM" id="Phobius"/>
    </source>
</evidence>
<gene>
    <name evidence="3" type="ORF">AK812_SmicGene22502</name>
</gene>
<keyword evidence="1" id="KW-0472">Membrane</keyword>
<evidence type="ECO:0000313" key="4">
    <source>
        <dbReference type="Proteomes" id="UP000186817"/>
    </source>
</evidence>
<proteinExistence type="predicted"/>
<feature type="chain" id="PRO_5012028277" evidence="2">
    <location>
        <begin position="18"/>
        <end position="218"/>
    </location>
</feature>